<keyword evidence="2" id="KW-1185">Reference proteome</keyword>
<evidence type="ECO:0000313" key="2">
    <source>
        <dbReference type="Proteomes" id="UP000216857"/>
    </source>
</evidence>
<protein>
    <submittedName>
        <fullName evidence="1">Uncharacterized protein</fullName>
    </submittedName>
</protein>
<organism evidence="1 2">
    <name type="scientific">Bordetella genomosp. 9</name>
    <dbReference type="NCBI Taxonomy" id="1416803"/>
    <lineage>
        <taxon>Bacteria</taxon>
        <taxon>Pseudomonadati</taxon>
        <taxon>Pseudomonadota</taxon>
        <taxon>Betaproteobacteria</taxon>
        <taxon>Burkholderiales</taxon>
        <taxon>Alcaligenaceae</taxon>
        <taxon>Bordetella</taxon>
    </lineage>
</organism>
<dbReference type="Proteomes" id="UP000216857">
    <property type="component" value="Unassembled WGS sequence"/>
</dbReference>
<reference evidence="1" key="1">
    <citation type="submission" date="2017-05" db="EMBL/GenBank/DDBJ databases">
        <title>Complete and WGS of Bordetella genogroups.</title>
        <authorList>
            <person name="Spilker T."/>
            <person name="Lipuma J."/>
        </authorList>
    </citation>
    <scope>NUCLEOTIDE SEQUENCE</scope>
    <source>
        <strain evidence="1">AU21707</strain>
    </source>
</reference>
<gene>
    <name evidence="1" type="ORF">CAL26_23620</name>
</gene>
<evidence type="ECO:0000313" key="1">
    <source>
        <dbReference type="EMBL" id="OZI20487.1"/>
    </source>
</evidence>
<dbReference type="AlphaFoldDB" id="A0A261R6S7"/>
<sequence length="216" mass="25068">MLHDLEKTIDAYEQFCGSFDVQPLTDVDVTIYSDALLIVGDELLPVLKAVQMAWFFSLTRDLVLRGGISYGRFYSRRTTSGLLIVSDALIRAVRLEDTVKMPLVQIDDTIQLDDMWWPYHFVRSNLELPYLHFEGRNLVNPFNIMWFQSAATRMRQLMDETTDPHHLEKYEWFLRLWRAVDEGNPMAPPGVRERLLEAGVLQWTPDSGSESRQLDA</sequence>
<proteinExistence type="predicted"/>
<dbReference type="EMBL" id="NEVJ01000003">
    <property type="protein sequence ID" value="OZI20487.1"/>
    <property type="molecule type" value="Genomic_DNA"/>
</dbReference>
<comment type="caution">
    <text evidence="1">The sequence shown here is derived from an EMBL/GenBank/DDBJ whole genome shotgun (WGS) entry which is preliminary data.</text>
</comment>
<accession>A0A261R6S7</accession>
<name>A0A261R6S7_9BORD</name>